<dbReference type="SUPFAM" id="SSF56801">
    <property type="entry name" value="Acetyl-CoA synthetase-like"/>
    <property type="match status" value="2"/>
</dbReference>
<dbReference type="InterPro" id="IPR036736">
    <property type="entry name" value="ACP-like_sf"/>
</dbReference>
<dbReference type="Pfam" id="PF00668">
    <property type="entry name" value="Condensation"/>
    <property type="match status" value="1"/>
</dbReference>
<dbReference type="GO" id="GO:0005737">
    <property type="term" value="C:cytoplasm"/>
    <property type="evidence" value="ECO:0007669"/>
    <property type="project" value="TreeGrafter"/>
</dbReference>
<dbReference type="InterPro" id="IPR020845">
    <property type="entry name" value="AMP-binding_CS"/>
</dbReference>
<evidence type="ECO:0000259" key="5">
    <source>
        <dbReference type="PROSITE" id="PS50075"/>
    </source>
</evidence>
<reference evidence="6 7" key="1">
    <citation type="submission" date="2019-10" db="EMBL/GenBank/DDBJ databases">
        <title>Whole genome shotgun sequence of Acrocarpospora corrugata NBRC 13972.</title>
        <authorList>
            <person name="Ichikawa N."/>
            <person name="Kimura A."/>
            <person name="Kitahashi Y."/>
            <person name="Komaki H."/>
            <person name="Oguchi A."/>
        </authorList>
    </citation>
    <scope>NUCLEOTIDE SEQUENCE [LARGE SCALE GENOMIC DNA]</scope>
    <source>
        <strain evidence="6 7">NBRC 13972</strain>
    </source>
</reference>
<dbReference type="GO" id="GO:0031177">
    <property type="term" value="F:phosphopantetheine binding"/>
    <property type="evidence" value="ECO:0007669"/>
    <property type="project" value="InterPro"/>
</dbReference>
<name>A0A5M3W2A5_9ACTN</name>
<feature type="region of interest" description="Disordered" evidence="4">
    <location>
        <begin position="1670"/>
        <end position="1698"/>
    </location>
</feature>
<keyword evidence="7" id="KW-1185">Reference proteome</keyword>
<dbReference type="InterPro" id="IPR010071">
    <property type="entry name" value="AA_adenyl_dom"/>
</dbReference>
<dbReference type="Gene3D" id="3.40.50.12780">
    <property type="entry name" value="N-terminal domain of ligase-like"/>
    <property type="match status" value="1"/>
</dbReference>
<dbReference type="Pfam" id="PF00501">
    <property type="entry name" value="AMP-binding"/>
    <property type="match status" value="2"/>
</dbReference>
<evidence type="ECO:0000256" key="1">
    <source>
        <dbReference type="ARBA" id="ARBA00001957"/>
    </source>
</evidence>
<evidence type="ECO:0000256" key="4">
    <source>
        <dbReference type="SAM" id="MobiDB-lite"/>
    </source>
</evidence>
<dbReference type="Gene3D" id="3.30.300.30">
    <property type="match status" value="2"/>
</dbReference>
<organism evidence="6 7">
    <name type="scientific">Acrocarpospora corrugata</name>
    <dbReference type="NCBI Taxonomy" id="35763"/>
    <lineage>
        <taxon>Bacteria</taxon>
        <taxon>Bacillati</taxon>
        <taxon>Actinomycetota</taxon>
        <taxon>Actinomycetes</taxon>
        <taxon>Streptosporangiales</taxon>
        <taxon>Streptosporangiaceae</taxon>
        <taxon>Acrocarpospora</taxon>
    </lineage>
</organism>
<dbReference type="CDD" id="cd19531">
    <property type="entry name" value="LCL_NRPS-like"/>
    <property type="match status" value="1"/>
</dbReference>
<feature type="compositionally biased region" description="Low complexity" evidence="4">
    <location>
        <begin position="148"/>
        <end position="161"/>
    </location>
</feature>
<dbReference type="InterPro" id="IPR020806">
    <property type="entry name" value="PKS_PP-bd"/>
</dbReference>
<dbReference type="GO" id="GO:0044550">
    <property type="term" value="P:secondary metabolite biosynthetic process"/>
    <property type="evidence" value="ECO:0007669"/>
    <property type="project" value="TreeGrafter"/>
</dbReference>
<dbReference type="SUPFAM" id="SSF52777">
    <property type="entry name" value="CoA-dependent acyltransferases"/>
    <property type="match status" value="2"/>
</dbReference>
<dbReference type="InterPro" id="IPR000873">
    <property type="entry name" value="AMP-dep_synth/lig_dom"/>
</dbReference>
<feature type="domain" description="Carrier" evidence="5">
    <location>
        <begin position="540"/>
        <end position="615"/>
    </location>
</feature>
<dbReference type="InterPro" id="IPR025110">
    <property type="entry name" value="AMP-bd_C"/>
</dbReference>
<dbReference type="InterPro" id="IPR045851">
    <property type="entry name" value="AMP-bd_C_sf"/>
</dbReference>
<proteinExistence type="predicted"/>
<evidence type="ECO:0000313" key="7">
    <source>
        <dbReference type="Proteomes" id="UP000334990"/>
    </source>
</evidence>
<protein>
    <recommendedName>
        <fullName evidence="5">Carrier domain-containing protein</fullName>
    </recommendedName>
</protein>
<dbReference type="GO" id="GO:0008610">
    <property type="term" value="P:lipid biosynthetic process"/>
    <property type="evidence" value="ECO:0007669"/>
    <property type="project" value="UniProtKB-ARBA"/>
</dbReference>
<dbReference type="Gene3D" id="3.40.50.980">
    <property type="match status" value="2"/>
</dbReference>
<evidence type="ECO:0000256" key="3">
    <source>
        <dbReference type="ARBA" id="ARBA00022553"/>
    </source>
</evidence>
<dbReference type="EMBL" id="BLAD01000065">
    <property type="protein sequence ID" value="GES03165.1"/>
    <property type="molecule type" value="Genomic_DNA"/>
</dbReference>
<dbReference type="InterPro" id="IPR023213">
    <property type="entry name" value="CAT-like_dom_sf"/>
</dbReference>
<gene>
    <name evidence="6" type="ORF">Acor_52310</name>
</gene>
<dbReference type="InterPro" id="IPR042099">
    <property type="entry name" value="ANL_N_sf"/>
</dbReference>
<dbReference type="PROSITE" id="PS00455">
    <property type="entry name" value="AMP_BINDING"/>
    <property type="match status" value="2"/>
</dbReference>
<dbReference type="SMART" id="SM00823">
    <property type="entry name" value="PKS_PP"/>
    <property type="match status" value="2"/>
</dbReference>
<keyword evidence="3" id="KW-0597">Phosphoprotein</keyword>
<dbReference type="FunFam" id="2.30.38.10:FF:000001">
    <property type="entry name" value="Non-ribosomal peptide synthetase PvdI"/>
    <property type="match status" value="1"/>
</dbReference>
<feature type="compositionally biased region" description="Basic and acidic residues" evidence="4">
    <location>
        <begin position="162"/>
        <end position="192"/>
    </location>
</feature>
<evidence type="ECO:0000256" key="2">
    <source>
        <dbReference type="ARBA" id="ARBA00022450"/>
    </source>
</evidence>
<accession>A0A5M3W2A5</accession>
<dbReference type="Pfam" id="PF00550">
    <property type="entry name" value="PP-binding"/>
    <property type="match status" value="2"/>
</dbReference>
<evidence type="ECO:0000313" key="6">
    <source>
        <dbReference type="EMBL" id="GES03165.1"/>
    </source>
</evidence>
<dbReference type="Gene3D" id="3.30.559.10">
    <property type="entry name" value="Chloramphenicol acetyltransferase-like domain"/>
    <property type="match status" value="1"/>
</dbReference>
<feature type="region of interest" description="Disordered" evidence="4">
    <location>
        <begin position="148"/>
        <end position="195"/>
    </location>
</feature>
<dbReference type="NCBIfam" id="TIGR01733">
    <property type="entry name" value="AA-adenyl-dom"/>
    <property type="match status" value="1"/>
</dbReference>
<dbReference type="Gene3D" id="1.10.1200.10">
    <property type="entry name" value="ACP-like"/>
    <property type="match status" value="2"/>
</dbReference>
<dbReference type="GO" id="GO:0043041">
    <property type="term" value="P:amino acid activation for nonribosomal peptide biosynthetic process"/>
    <property type="evidence" value="ECO:0007669"/>
    <property type="project" value="TreeGrafter"/>
</dbReference>
<feature type="region of interest" description="Disordered" evidence="4">
    <location>
        <begin position="521"/>
        <end position="545"/>
    </location>
</feature>
<keyword evidence="2" id="KW-0596">Phosphopantetheine</keyword>
<dbReference type="SUPFAM" id="SSF47336">
    <property type="entry name" value="ACP-like"/>
    <property type="match status" value="2"/>
</dbReference>
<dbReference type="InterPro" id="IPR001242">
    <property type="entry name" value="Condensation_dom"/>
</dbReference>
<dbReference type="Proteomes" id="UP000334990">
    <property type="component" value="Unassembled WGS sequence"/>
</dbReference>
<comment type="cofactor">
    <cofactor evidence="1">
        <name>pantetheine 4'-phosphate</name>
        <dbReference type="ChEBI" id="CHEBI:47942"/>
    </cofactor>
</comment>
<comment type="caution">
    <text evidence="6">The sequence shown here is derived from an EMBL/GenBank/DDBJ whole genome shotgun (WGS) entry which is preliminary data.</text>
</comment>
<sequence length="1698" mass="181861">MLPDEESGSIRAWNDTGRVRPEVTLLDLIREQDPESVAVLHGEQQLTYGALLARARILAGHLRGQGVGPGELVAVCLDRGPDLLAALLGVSMSGAAYLPIDPAYPAARTEYVIADSGARVALTERHLEPAGIPALYLSDVLASGDGSAHTAGAASADNAGDGSRDASGDTARDGSRDTPRDTARDASAHFDDELPAVDPRSPAYVLYTSGSTGRPKGVVVPHRALTNFLLWARDLLDAGPRHVWLALTSLSFDISALELYLPLITGGTCVIADSAHDGAEVARLIRAHGVTHVQATPSGWRVLLTGDLPPVVALTGGEPLPRQLARQLRSRVSRLINVYGPTETTIWSTAWEIPTDPDEIRIGSPIDNTTVHVLDRVGRPAPIGVPGELFIGGTGVADGYLGRPALTAERFVPDPFGARSARLYRTGDVARWRPDGSLDFLGRTDDQVKLRGHRIELGEIEAVLEEHPAVRQAVVLVRGDSLVAFFVGRAGDLREHAARKLPPYMVPGAFVEMDSLPLTPNGKVDRRSLPDAPVRPAPTPPRSTGERLVADVYAEVLGLETVGAHDDFFQLGGTSLTSAAVAGELRRRLELDVPSHVVFSCPTPAALAAWLDDARPATRIAGTESSEYPLSPLQFRLWLSHALTPTGTAYTVPVVLDLYGELDTRALRDTLGELTRRHATLRSVVVPRGGRPFARVLTGPPELTITGCAEDGFDPATDEFLGRPYDLSTDPALRAMLLTTENRHRLVLAIHHLAVDGRSTEIILSELGELYTAHLRRTPSRLTPLPLDFGAAATARDLDEESVQRQIGFWARYLEGATPGRLPVNAAAAPAGVGGQHAKHLAPEVRTQVETLARRCGTTSFVVMLAAFGSVLRGWTGQDDICVGVPVSRRDGADLDQVVGFFVNTVAVRIDTSGDPTFSELVGRLGGQWGQIQANADVPFDQVLAETGLERPFAVWFNHLGAPDSAPPMPGLRTSVAPPPSPPALYDLNVYLTDDGERLTVRVVHDAATCPPELGAALLNQYELRLAELVADPHRRLDKPDVSVDQPSTLATAAVPADEAIRRLSDRIERGTGVIVDDHGVRTSAAVHEDAARIAASIGKAGVPPGGTVAVLSARSRLMPAILLGVWLAGCRYALLDPALPPRRLAACLKAADPGALLITQADRGKATAALNQLGEHLTALDQLGEDLTALDQLGEDLAVLSVAGDGEVTLQGRARATGPLVSPGYVAFTSGTTSGPKAVVAEPGPLAHFLDWYCDAFQLGPRDRFSFLSGLAHDPLHRDLFTPLWCGGALHVPPPGPSTPESLLKWLAAERITVANLTPQYSRLLVAAADASGLRLPDLRLVCLAGDVVTPRDVQDLSRVAEHTTVVVGYGATETPQLPSYRPITLREAEDWAARHGPAAPLPLGSGAPGGELMVTTPSGRPAAVGEVGEVVVRSRHLATGYLDAELTGERFAQDPVPDVRRFRTRDLGRPLPDGTIEYLGRLDDEVKVRGHRVSPAEVDAALNRHPQVRESITLGRRVGQEVELVSYLVPVGTAPVAVDEVRSFLAQDLAAHSLPTLVVHMDELPLTPNGKIDRAALPEPAPRRPVLRPAYIRPSDDLQRQIGDVWAATLRLDRVGVDDNFFDLGGTSVRMTTVHTALCSELGQNIPLLDLYEHPTVRALADHLRGDRNGVTRAQRRRVAVPEDERRRRLAARRGR</sequence>
<dbReference type="PROSITE" id="PS50075">
    <property type="entry name" value="CARRIER"/>
    <property type="match status" value="2"/>
</dbReference>
<dbReference type="CDD" id="cd05930">
    <property type="entry name" value="A_NRPS"/>
    <property type="match status" value="1"/>
</dbReference>
<dbReference type="PANTHER" id="PTHR45527:SF1">
    <property type="entry name" value="FATTY ACID SYNTHASE"/>
    <property type="match status" value="1"/>
</dbReference>
<dbReference type="Gene3D" id="2.30.38.10">
    <property type="entry name" value="Luciferase, Domain 3"/>
    <property type="match status" value="1"/>
</dbReference>
<feature type="domain" description="Carrier" evidence="5">
    <location>
        <begin position="1595"/>
        <end position="1670"/>
    </location>
</feature>
<dbReference type="PANTHER" id="PTHR45527">
    <property type="entry name" value="NONRIBOSOMAL PEPTIDE SYNTHETASE"/>
    <property type="match status" value="1"/>
</dbReference>
<dbReference type="GO" id="GO:0003824">
    <property type="term" value="F:catalytic activity"/>
    <property type="evidence" value="ECO:0007669"/>
    <property type="project" value="InterPro"/>
</dbReference>
<dbReference type="Pfam" id="PF13193">
    <property type="entry name" value="AMP-binding_C"/>
    <property type="match status" value="2"/>
</dbReference>
<dbReference type="InterPro" id="IPR009081">
    <property type="entry name" value="PP-bd_ACP"/>
</dbReference>
<dbReference type="Gene3D" id="3.30.559.30">
    <property type="entry name" value="Nonribosomal peptide synthetase, condensation domain"/>
    <property type="match status" value="1"/>
</dbReference>